<dbReference type="HAMAP" id="MF_00227">
    <property type="entry name" value="RNase_P"/>
    <property type="match status" value="1"/>
</dbReference>
<dbReference type="GO" id="GO:0004526">
    <property type="term" value="F:ribonuclease P activity"/>
    <property type="evidence" value="ECO:0007669"/>
    <property type="project" value="UniProtKB-UniRule"/>
</dbReference>
<comment type="function">
    <text evidence="6">RNaseP catalyzes the removal of the 5'-leader sequence from pre-tRNA to produce the mature 5'-terminus. It can also cleave other RNA substrates such as 4.5S RNA. The protein component plays an auxiliary but essential role in vivo by binding to the 5'-leader sequence and broadening the substrate specificity of the ribozyme.</text>
</comment>
<dbReference type="InterPro" id="IPR020568">
    <property type="entry name" value="Ribosomal_Su5_D2-typ_SF"/>
</dbReference>
<sequence length="116" mass="12836">MADRSIRLKKRAEFLKVAAKGRKAPVSGMVVQALRRDDDDSARHGFTVTKKVGNSVVRNRVRRRLREVVRQVGRELPLSGVDLVVIGRSATIDRKFAALLADYRKALKKAGVVGDA</sequence>
<dbReference type="Pfam" id="PF00825">
    <property type="entry name" value="Ribonuclease_P"/>
    <property type="match status" value="1"/>
</dbReference>
<keyword evidence="9" id="KW-1185">Reference proteome</keyword>
<dbReference type="PANTHER" id="PTHR33992:SF1">
    <property type="entry name" value="RIBONUCLEASE P PROTEIN COMPONENT"/>
    <property type="match status" value="1"/>
</dbReference>
<dbReference type="SUPFAM" id="SSF54211">
    <property type="entry name" value="Ribosomal protein S5 domain 2-like"/>
    <property type="match status" value="1"/>
</dbReference>
<comment type="similarity">
    <text evidence="6">Belongs to the RnpA family.</text>
</comment>
<dbReference type="EC" id="3.1.26.5" evidence="6 7"/>
<keyword evidence="2 6" id="KW-0540">Nuclease</keyword>
<evidence type="ECO:0000256" key="7">
    <source>
        <dbReference type="NCBIfam" id="TIGR00188"/>
    </source>
</evidence>
<comment type="subunit">
    <text evidence="6">Consists of a catalytic RNA component (M1 or rnpB) and a protein subunit.</text>
</comment>
<evidence type="ECO:0000313" key="9">
    <source>
        <dbReference type="Proteomes" id="UP000237344"/>
    </source>
</evidence>
<reference evidence="8 9" key="1">
    <citation type="submission" date="2018-01" db="EMBL/GenBank/DDBJ databases">
        <title>Draft Genome Sequence of Komagataeibacter maltaceti LMG 1529, a Vinegar Producing Acetic Acid Bacterium Isolated from Malt Vinegar Brewery Acetifiers.</title>
        <authorList>
            <person name="Zhang Q."/>
            <person name="Hollensteiner J."/>
            <person name="Poehlein A."/>
            <person name="Daniel R."/>
        </authorList>
    </citation>
    <scope>NUCLEOTIDE SEQUENCE [LARGE SCALE GENOMIC DNA]</scope>
    <source>
        <strain evidence="8 9">LMG 1529</strain>
    </source>
</reference>
<dbReference type="GO" id="GO:0000049">
    <property type="term" value="F:tRNA binding"/>
    <property type="evidence" value="ECO:0007669"/>
    <property type="project" value="UniProtKB-UniRule"/>
</dbReference>
<dbReference type="Gene3D" id="3.30.230.10">
    <property type="match status" value="1"/>
</dbReference>
<dbReference type="PANTHER" id="PTHR33992">
    <property type="entry name" value="RIBONUCLEASE P PROTEIN COMPONENT"/>
    <property type="match status" value="1"/>
</dbReference>
<dbReference type="InterPro" id="IPR014721">
    <property type="entry name" value="Ribsml_uS5_D2-typ_fold_subgr"/>
</dbReference>
<dbReference type="OrthoDB" id="9810867at2"/>
<keyword evidence="1 6" id="KW-0819">tRNA processing</keyword>
<keyword evidence="3 6" id="KW-0255">Endonuclease</keyword>
<name>A0A2S3W0R1_9PROT</name>
<dbReference type="EMBL" id="POTC01000023">
    <property type="protein sequence ID" value="POF62475.1"/>
    <property type="molecule type" value="Genomic_DNA"/>
</dbReference>
<evidence type="ECO:0000256" key="1">
    <source>
        <dbReference type="ARBA" id="ARBA00022694"/>
    </source>
</evidence>
<dbReference type="InterPro" id="IPR000100">
    <property type="entry name" value="RNase_P"/>
</dbReference>
<dbReference type="AlphaFoldDB" id="A0A2S3W0R1"/>
<evidence type="ECO:0000256" key="3">
    <source>
        <dbReference type="ARBA" id="ARBA00022759"/>
    </source>
</evidence>
<evidence type="ECO:0000256" key="2">
    <source>
        <dbReference type="ARBA" id="ARBA00022722"/>
    </source>
</evidence>
<comment type="catalytic activity">
    <reaction evidence="6">
        <text>Endonucleolytic cleavage of RNA, removing 5'-extranucleotides from tRNA precursor.</text>
        <dbReference type="EC" id="3.1.26.5"/>
    </reaction>
</comment>
<accession>A0A2S3W0R1</accession>
<evidence type="ECO:0000313" key="8">
    <source>
        <dbReference type="EMBL" id="POF62475.1"/>
    </source>
</evidence>
<evidence type="ECO:0000256" key="5">
    <source>
        <dbReference type="ARBA" id="ARBA00022884"/>
    </source>
</evidence>
<dbReference type="GO" id="GO:0001682">
    <property type="term" value="P:tRNA 5'-leader removal"/>
    <property type="evidence" value="ECO:0007669"/>
    <property type="project" value="UniProtKB-UniRule"/>
</dbReference>
<evidence type="ECO:0000256" key="4">
    <source>
        <dbReference type="ARBA" id="ARBA00022801"/>
    </source>
</evidence>
<gene>
    <name evidence="6 8" type="primary">rnpA</name>
    <name evidence="8" type="ORF">KMAL_18630</name>
</gene>
<dbReference type="GO" id="GO:0030677">
    <property type="term" value="C:ribonuclease P complex"/>
    <property type="evidence" value="ECO:0007669"/>
    <property type="project" value="TreeGrafter"/>
</dbReference>
<organism evidence="8 9">
    <name type="scientific">Novacetimonas maltaceti</name>
    <dbReference type="NCBI Taxonomy" id="1203393"/>
    <lineage>
        <taxon>Bacteria</taxon>
        <taxon>Pseudomonadati</taxon>
        <taxon>Pseudomonadota</taxon>
        <taxon>Alphaproteobacteria</taxon>
        <taxon>Acetobacterales</taxon>
        <taxon>Acetobacteraceae</taxon>
        <taxon>Novacetimonas</taxon>
    </lineage>
</organism>
<dbReference type="NCBIfam" id="TIGR00188">
    <property type="entry name" value="rnpA"/>
    <property type="match status" value="1"/>
</dbReference>
<keyword evidence="5 6" id="KW-0694">RNA-binding</keyword>
<dbReference type="RefSeq" id="WP_110095445.1">
    <property type="nucleotide sequence ID" value="NZ_NKUE01000001.1"/>
</dbReference>
<evidence type="ECO:0000256" key="6">
    <source>
        <dbReference type="HAMAP-Rule" id="MF_00227"/>
    </source>
</evidence>
<keyword evidence="4 6" id="KW-0378">Hydrolase</keyword>
<protein>
    <recommendedName>
        <fullName evidence="6 7">Ribonuclease P protein component</fullName>
        <shortName evidence="6">RNase P protein</shortName>
        <shortName evidence="6">RNaseP protein</shortName>
        <ecNumber evidence="6 7">3.1.26.5</ecNumber>
    </recommendedName>
    <alternativeName>
        <fullName evidence="6">Protein C5</fullName>
    </alternativeName>
</protein>
<proteinExistence type="inferred from homology"/>
<dbReference type="GO" id="GO:0042781">
    <property type="term" value="F:3'-tRNA processing endoribonuclease activity"/>
    <property type="evidence" value="ECO:0007669"/>
    <property type="project" value="TreeGrafter"/>
</dbReference>
<comment type="caution">
    <text evidence="8">The sequence shown here is derived from an EMBL/GenBank/DDBJ whole genome shotgun (WGS) entry which is preliminary data.</text>
</comment>
<dbReference type="Proteomes" id="UP000237344">
    <property type="component" value="Unassembled WGS sequence"/>
</dbReference>